<dbReference type="GO" id="GO:0001006">
    <property type="term" value="F:RNA polymerase III type 3 promoter sequence-specific DNA binding"/>
    <property type="evidence" value="ECO:0007669"/>
    <property type="project" value="TreeGrafter"/>
</dbReference>
<dbReference type="SMART" id="SM00717">
    <property type="entry name" value="SANT"/>
    <property type="match status" value="5"/>
</dbReference>
<dbReference type="InterPro" id="IPR009057">
    <property type="entry name" value="Homeodomain-like_sf"/>
</dbReference>
<proteinExistence type="predicted"/>
<dbReference type="InterPro" id="IPR051575">
    <property type="entry name" value="Myb-like_DNA-bd"/>
</dbReference>
<keyword evidence="5" id="KW-0539">Nucleus</keyword>
<dbReference type="PROSITE" id="PS50090">
    <property type="entry name" value="MYB_LIKE"/>
    <property type="match status" value="4"/>
</dbReference>
<keyword evidence="3" id="KW-0238">DNA-binding</keyword>
<gene>
    <name evidence="9" type="primary">EVM0007122.1</name>
</gene>
<sequence length="1133" mass="127373">MSPRTDEYEQDTDSLSATATSDDDDDGLKDDMAALARACTFTADEDEIQSQEEDPLLSAGDAIVPFTATATADSDSDDLECLKRVQSLYQPTNGSLPSPPPTTTTAASNDDDEDDFETVRAIFKRFSAYDGGGKEAWAEGEQDVVKSSISNNSDADELCLDSQDPDNDSKLKLIEPCDADETCKNDLGLSSLLPKKRSSFPPSAQAFIDAVKKNRALQKFLRSKLIEIEAKIEENKKIRDKVKLLKDFQVSCNRRTGSALSLRKDPRVQLISSKKSFATDKSKRHNKKAFAMRYGPDENSRVANYKMVLERFPLSLDKKKWLNKDRENLSKGIKQQFQETVLQISVDRMSSECSPGDANDMDSLIESVKGLEITPARIREFLPKVNWDRLASMYAIGRTGAECESRWLNCEDPLINHGPWTSEEDRSLLIIVQEKGIRNWFDIAVSLATNRIPFQCLARFQRSLNPSMLNSEWTEEEDAQLCSAVAYYGQCDWQSVASVLERRTGTQCSNRWKKSICPVRKGSFTPEEDRRLTVAVMLLGRKWHQIAKYVPGRIQSQCRDRYLNSLDPSLKWDRWTEEEDLRLEAAITKYGNCWSKVAEEVPPRTDCQCRKRWEGRFPEQVRLRKEARKRQRSHIASNFVDRETERPALTLNDLTPLQMVVPPSDVGAKNLRRKRKRKSRGIHTKERSKKHAKETQLCTEEVQDVDPKKERPKRHAKKASFCPEDVQDIGPKKEKSKRHSKKARICPEEVEYIAAFSDKIKTCGGGVPFFALSNVSKKMKSKRGAKKAHPEEAENIACSDKVKNCIKSSESQDGDNLTLACLFRNKSKKKLSKCTKNASQASSSSRTKTVSKQVENQIPSGEQDGWPLSCGTSGTEDLLMQTEVDSNRQVRKPEGANAARKPEDAHNLNGNCNGKPLKFYVRKKTKKCSQATEGCCAFSPSKLIKGSTLLHGNKPALSKIVEEETVLHGAAAEAEPMNINVVEEDTVLHGGVAEVEPTNIKVVEDTVLRGFVAEAEPTNISVVEEETVLHGCVEENDDLPLSFMQKKTKRRHNICSKLKKGSTLLHGNKPTIISYGSEPSMSNINVVEEETVLHGGMADAEPTNINVEENDDPLIYELQNKTRRQRRRHNIQK</sequence>
<feature type="domain" description="Myb-like" evidence="7">
    <location>
        <begin position="520"/>
        <end position="566"/>
    </location>
</feature>
<feature type="region of interest" description="Disordered" evidence="6">
    <location>
        <begin position="834"/>
        <end position="867"/>
    </location>
</feature>
<feature type="domain" description="HTH myb-type" evidence="8">
    <location>
        <begin position="473"/>
        <end position="514"/>
    </location>
</feature>
<feature type="compositionally biased region" description="Basic residues" evidence="6">
    <location>
        <begin position="670"/>
        <end position="692"/>
    </location>
</feature>
<evidence type="ECO:0000256" key="6">
    <source>
        <dbReference type="SAM" id="MobiDB-lite"/>
    </source>
</evidence>
<dbReference type="Gene3D" id="1.10.10.60">
    <property type="entry name" value="Homeodomain-like"/>
    <property type="match status" value="4"/>
</dbReference>
<evidence type="ECO:0000256" key="3">
    <source>
        <dbReference type="ARBA" id="ARBA00023125"/>
    </source>
</evidence>
<evidence type="ECO:0000256" key="2">
    <source>
        <dbReference type="ARBA" id="ARBA00023015"/>
    </source>
</evidence>
<keyword evidence="2" id="KW-0805">Transcription regulation</keyword>
<feature type="domain" description="HTH myb-type" evidence="8">
    <location>
        <begin position="519"/>
        <end position="566"/>
    </location>
</feature>
<name>A0A896WDH5_MELAB</name>
<protein>
    <submittedName>
        <fullName evidence="9">MYB family transcription factor</fullName>
    </submittedName>
</protein>
<feature type="compositionally biased region" description="Basic and acidic residues" evidence="6">
    <location>
        <begin position="886"/>
        <end position="906"/>
    </location>
</feature>
<keyword evidence="4" id="KW-0804">Transcription</keyword>
<dbReference type="AlphaFoldDB" id="A0A896WDH5"/>
<feature type="region of interest" description="Disordered" evidence="6">
    <location>
        <begin position="660"/>
        <end position="740"/>
    </location>
</feature>
<feature type="domain" description="HTH myb-type" evidence="8">
    <location>
        <begin position="567"/>
        <end position="621"/>
    </location>
</feature>
<feature type="region of interest" description="Disordered" evidence="6">
    <location>
        <begin position="1"/>
        <end position="29"/>
    </location>
</feature>
<evidence type="ECO:0000256" key="1">
    <source>
        <dbReference type="ARBA" id="ARBA00004123"/>
    </source>
</evidence>
<dbReference type="GO" id="GO:0005634">
    <property type="term" value="C:nucleus"/>
    <property type="evidence" value="ECO:0007669"/>
    <property type="project" value="UniProtKB-SubCell"/>
</dbReference>
<evidence type="ECO:0000313" key="9">
    <source>
        <dbReference type="EMBL" id="QSD99636.1"/>
    </source>
</evidence>
<dbReference type="InterPro" id="IPR001005">
    <property type="entry name" value="SANT/Myb"/>
</dbReference>
<dbReference type="GO" id="GO:0042796">
    <property type="term" value="P:snRNA transcription by RNA polymerase III"/>
    <property type="evidence" value="ECO:0007669"/>
    <property type="project" value="TreeGrafter"/>
</dbReference>
<organism evidence="9">
    <name type="scientific">Melilotus albus</name>
    <name type="common">White sweet clover</name>
    <name type="synonym">Melilotus officinalis subsp. albus</name>
    <dbReference type="NCBI Taxonomy" id="47082"/>
    <lineage>
        <taxon>Eukaryota</taxon>
        <taxon>Viridiplantae</taxon>
        <taxon>Streptophyta</taxon>
        <taxon>Embryophyta</taxon>
        <taxon>Tracheophyta</taxon>
        <taxon>Spermatophyta</taxon>
        <taxon>Magnoliopsida</taxon>
        <taxon>eudicotyledons</taxon>
        <taxon>Gunneridae</taxon>
        <taxon>Pentapetalae</taxon>
        <taxon>rosids</taxon>
        <taxon>fabids</taxon>
        <taxon>Fabales</taxon>
        <taxon>Fabaceae</taxon>
        <taxon>Papilionoideae</taxon>
        <taxon>50 kb inversion clade</taxon>
        <taxon>NPAAA clade</taxon>
        <taxon>Hologalegina</taxon>
        <taxon>IRL clade</taxon>
        <taxon>Trifolieae</taxon>
        <taxon>Melilotus</taxon>
    </lineage>
</organism>
<dbReference type="SUPFAM" id="SSF46689">
    <property type="entry name" value="Homeodomain-like"/>
    <property type="match status" value="3"/>
</dbReference>
<evidence type="ECO:0000256" key="4">
    <source>
        <dbReference type="ARBA" id="ARBA00023163"/>
    </source>
</evidence>
<accession>A0A896WDH5</accession>
<comment type="subcellular location">
    <subcellularLocation>
        <location evidence="1">Nucleus</location>
    </subcellularLocation>
</comment>
<evidence type="ECO:0000256" key="5">
    <source>
        <dbReference type="ARBA" id="ARBA00023242"/>
    </source>
</evidence>
<evidence type="ECO:0000259" key="7">
    <source>
        <dbReference type="PROSITE" id="PS50090"/>
    </source>
</evidence>
<dbReference type="CDD" id="cd00167">
    <property type="entry name" value="SANT"/>
    <property type="match status" value="4"/>
</dbReference>
<dbReference type="InterPro" id="IPR017930">
    <property type="entry name" value="Myb_dom"/>
</dbReference>
<feature type="domain" description="Myb-like" evidence="7">
    <location>
        <begin position="567"/>
        <end position="617"/>
    </location>
</feature>
<dbReference type="GO" id="GO:0042795">
    <property type="term" value="P:snRNA transcription by RNA polymerase II"/>
    <property type="evidence" value="ECO:0007669"/>
    <property type="project" value="TreeGrafter"/>
</dbReference>
<dbReference type="EMBL" id="MW302482">
    <property type="protein sequence ID" value="QSD99636.1"/>
    <property type="molecule type" value="Genomic_DNA"/>
</dbReference>
<dbReference type="GO" id="GO:0000978">
    <property type="term" value="F:RNA polymerase II cis-regulatory region sequence-specific DNA binding"/>
    <property type="evidence" value="ECO:0007669"/>
    <property type="project" value="TreeGrafter"/>
</dbReference>
<dbReference type="PROSITE" id="PS51294">
    <property type="entry name" value="HTH_MYB"/>
    <property type="match status" value="4"/>
</dbReference>
<feature type="compositionally biased region" description="Polar residues" evidence="6">
    <location>
        <begin position="840"/>
        <end position="860"/>
    </location>
</feature>
<dbReference type="GO" id="GO:0019185">
    <property type="term" value="C:snRNA-activating protein complex"/>
    <property type="evidence" value="ECO:0007669"/>
    <property type="project" value="TreeGrafter"/>
</dbReference>
<feature type="region of interest" description="Disordered" evidence="6">
    <location>
        <begin position="886"/>
        <end position="909"/>
    </location>
</feature>
<feature type="domain" description="Myb-like" evidence="7">
    <location>
        <begin position="412"/>
        <end position="464"/>
    </location>
</feature>
<dbReference type="Pfam" id="PF13921">
    <property type="entry name" value="Myb_DNA-bind_6"/>
    <property type="match status" value="2"/>
</dbReference>
<feature type="domain" description="Myb-like" evidence="7">
    <location>
        <begin position="465"/>
        <end position="516"/>
    </location>
</feature>
<evidence type="ECO:0000259" key="8">
    <source>
        <dbReference type="PROSITE" id="PS51294"/>
    </source>
</evidence>
<reference evidence="9" key="1">
    <citation type="journal article" name="Plants (Basel)">
        <title>NAC and MYB Families and Lignin Biosynthesis-Related Members Identification and Expression Analysis in Melilotus albus.</title>
        <authorList>
            <person name="Chen L."/>
            <person name="Wu F."/>
            <person name="Zhang J."/>
        </authorList>
    </citation>
    <scope>NUCLEOTIDE SEQUENCE</scope>
</reference>
<dbReference type="PANTHER" id="PTHR46621:SF1">
    <property type="entry name" value="SNRNA-ACTIVATING PROTEIN COMPLEX SUBUNIT 4"/>
    <property type="match status" value="1"/>
</dbReference>
<feature type="domain" description="HTH myb-type" evidence="8">
    <location>
        <begin position="412"/>
        <end position="468"/>
    </location>
</feature>
<feature type="region of interest" description="Disordered" evidence="6">
    <location>
        <begin position="87"/>
        <end position="114"/>
    </location>
</feature>
<dbReference type="PANTHER" id="PTHR46621">
    <property type="entry name" value="SNRNA-ACTIVATING PROTEIN COMPLEX SUBUNIT 4"/>
    <property type="match status" value="1"/>
</dbReference>